<name>A0A1J8QJS1_9AGAM</name>
<feature type="compositionally biased region" description="Low complexity" evidence="1">
    <location>
        <begin position="171"/>
        <end position="184"/>
    </location>
</feature>
<organism evidence="2 3">
    <name type="scientific">Rhizopogon vesiculosus</name>
    <dbReference type="NCBI Taxonomy" id="180088"/>
    <lineage>
        <taxon>Eukaryota</taxon>
        <taxon>Fungi</taxon>
        <taxon>Dikarya</taxon>
        <taxon>Basidiomycota</taxon>
        <taxon>Agaricomycotina</taxon>
        <taxon>Agaricomycetes</taxon>
        <taxon>Agaricomycetidae</taxon>
        <taxon>Boletales</taxon>
        <taxon>Suillineae</taxon>
        <taxon>Rhizopogonaceae</taxon>
        <taxon>Rhizopogon</taxon>
    </lineage>
</organism>
<reference evidence="2 3" key="1">
    <citation type="submission" date="2016-03" db="EMBL/GenBank/DDBJ databases">
        <title>Comparative genomics of the ectomycorrhizal sister species Rhizopogon vinicolor and Rhizopogon vesiculosus (Basidiomycota: Boletales) reveals a divergence of the mating type B locus.</title>
        <authorList>
            <person name="Mujic A.B."/>
            <person name="Kuo A."/>
            <person name="Tritt A."/>
            <person name="Lipzen A."/>
            <person name="Chen C."/>
            <person name="Johnson J."/>
            <person name="Sharma A."/>
            <person name="Barry K."/>
            <person name="Grigoriev I.V."/>
            <person name="Spatafora J.W."/>
        </authorList>
    </citation>
    <scope>NUCLEOTIDE SEQUENCE [LARGE SCALE GENOMIC DNA]</scope>
    <source>
        <strain evidence="2 3">AM-OR11-056</strain>
    </source>
</reference>
<feature type="compositionally biased region" description="Polar residues" evidence="1">
    <location>
        <begin position="16"/>
        <end position="29"/>
    </location>
</feature>
<feature type="compositionally biased region" description="Polar residues" evidence="1">
    <location>
        <begin position="99"/>
        <end position="109"/>
    </location>
</feature>
<sequence length="361" mass="38797">MSKKEIALMRKRNAEEAQSMSDSLGSSVPVSHHEGRSQLLCADSADQDSSASPSSDLSQAHASQVPSTGPLTPPTTHTSTSPFPPEGILSSPAVHGVDQGSTVLQTSPASREFPKFPRLSSPDASPIACLPCSPDLNMLSLRPNLAAQNDAFDRRHSRLVEVTQGDRPQSLRHSQSQSSSLSQESVERQLTQEQDDLMDISVRMKKSDVVQNSATEGAALSTSKLEDPASMISSIIADADADLQWPESEPELIPANQPRQLSPPVGGENAEDVKYRSSPVVLRSGRGRHFRSGTLHISPLPQRTTPWSTPQSSQKNIHSPQVSQEAPNSGVSQSSAHSYPLVLQTQAPYQSQSYDLSLSQA</sequence>
<feature type="region of interest" description="Disordered" evidence="1">
    <location>
        <begin position="1"/>
        <end position="124"/>
    </location>
</feature>
<dbReference type="EMBL" id="LVVM01004012">
    <property type="protein sequence ID" value="OJA13825.1"/>
    <property type="molecule type" value="Genomic_DNA"/>
</dbReference>
<dbReference type="OrthoDB" id="2690228at2759"/>
<feature type="compositionally biased region" description="Basic and acidic residues" evidence="1">
    <location>
        <begin position="1"/>
        <end position="15"/>
    </location>
</feature>
<dbReference type="STRING" id="180088.A0A1J8QJS1"/>
<dbReference type="Proteomes" id="UP000183567">
    <property type="component" value="Unassembled WGS sequence"/>
</dbReference>
<feature type="compositionally biased region" description="Low complexity" evidence="1">
    <location>
        <begin position="42"/>
        <end position="81"/>
    </location>
</feature>
<dbReference type="AlphaFoldDB" id="A0A1J8QJS1"/>
<keyword evidence="3" id="KW-1185">Reference proteome</keyword>
<accession>A0A1J8QJS1</accession>
<gene>
    <name evidence="2" type="ORF">AZE42_00475</name>
</gene>
<protein>
    <submittedName>
        <fullName evidence="2">Uncharacterized protein</fullName>
    </submittedName>
</protein>
<evidence type="ECO:0000256" key="1">
    <source>
        <dbReference type="SAM" id="MobiDB-lite"/>
    </source>
</evidence>
<comment type="caution">
    <text evidence="2">The sequence shown here is derived from an EMBL/GenBank/DDBJ whole genome shotgun (WGS) entry which is preliminary data.</text>
</comment>
<feature type="region of interest" description="Disordered" evidence="1">
    <location>
        <begin position="162"/>
        <end position="189"/>
    </location>
</feature>
<feature type="compositionally biased region" description="Polar residues" evidence="1">
    <location>
        <begin position="301"/>
        <end position="339"/>
    </location>
</feature>
<feature type="region of interest" description="Disordered" evidence="1">
    <location>
        <begin position="252"/>
        <end position="339"/>
    </location>
</feature>
<evidence type="ECO:0000313" key="2">
    <source>
        <dbReference type="EMBL" id="OJA13825.1"/>
    </source>
</evidence>
<evidence type="ECO:0000313" key="3">
    <source>
        <dbReference type="Proteomes" id="UP000183567"/>
    </source>
</evidence>
<proteinExistence type="predicted"/>